<keyword evidence="1" id="KW-0732">Signal</keyword>
<evidence type="ECO:0000259" key="2">
    <source>
        <dbReference type="Pfam" id="PF01789"/>
    </source>
</evidence>
<dbReference type="InterPro" id="IPR016123">
    <property type="entry name" value="Mog1/PsbP_a/b/a-sand"/>
</dbReference>
<proteinExistence type="predicted"/>
<dbReference type="SUPFAM" id="SSF55724">
    <property type="entry name" value="Mog1p/PsbP-like"/>
    <property type="match status" value="1"/>
</dbReference>
<feature type="signal peptide" evidence="1">
    <location>
        <begin position="1"/>
        <end position="22"/>
    </location>
</feature>
<reference evidence="3" key="1">
    <citation type="submission" date="2014-05" db="EMBL/GenBank/DDBJ databases">
        <title>The transcriptome of the halophilic microalga Tetraselmis sp. GSL018 isolated from the Great Salt Lake, Utah.</title>
        <authorList>
            <person name="Jinkerson R.E."/>
            <person name="D'Adamo S."/>
            <person name="Posewitz M.C."/>
        </authorList>
    </citation>
    <scope>NUCLEOTIDE SEQUENCE</scope>
    <source>
        <strain evidence="3">GSL018</strain>
    </source>
</reference>
<sequence>AMWLLTSFWNLSMLEMPSIASAEDFLDFDDDVCGFTLKIPKEWEMETPGQRNEFHAPKDYGGKRIIVKRDFLGKSKELDLHLLGDVETYGKKLAYMEGEGANTGTTAEVLSTSVAENGRLYYVEYRINSFQPQHLWSVSGAGLGQSPGARKFKNRQLITVTGKMSEEELKKDPAGGELLQYIVSTFRFTDKPLQE</sequence>
<evidence type="ECO:0000256" key="1">
    <source>
        <dbReference type="SAM" id="SignalP"/>
    </source>
</evidence>
<protein>
    <submittedName>
        <fullName evidence="3">Lumenal-like protein</fullName>
    </submittedName>
</protein>
<dbReference type="Gene3D" id="3.40.1000.10">
    <property type="entry name" value="Mog1/PsbP, alpha/beta/alpha sandwich"/>
    <property type="match status" value="1"/>
</dbReference>
<gene>
    <name evidence="3" type="ORF">TSPGSL018_20277</name>
</gene>
<dbReference type="GO" id="GO:0015979">
    <property type="term" value="P:photosynthesis"/>
    <property type="evidence" value="ECO:0007669"/>
    <property type="project" value="InterPro"/>
</dbReference>
<feature type="domain" description="PsbP C-terminal" evidence="2">
    <location>
        <begin position="24"/>
        <end position="135"/>
    </location>
</feature>
<evidence type="ECO:0000313" key="3">
    <source>
        <dbReference type="EMBL" id="JAC76402.1"/>
    </source>
</evidence>
<accession>A0A061RU59</accession>
<dbReference type="AlphaFoldDB" id="A0A061RU59"/>
<dbReference type="GO" id="GO:0019898">
    <property type="term" value="C:extrinsic component of membrane"/>
    <property type="evidence" value="ECO:0007669"/>
    <property type="project" value="InterPro"/>
</dbReference>
<feature type="non-terminal residue" evidence="3">
    <location>
        <position position="1"/>
    </location>
</feature>
<organism evidence="3">
    <name type="scientific">Tetraselmis sp. GSL018</name>
    <dbReference type="NCBI Taxonomy" id="582737"/>
    <lineage>
        <taxon>Eukaryota</taxon>
        <taxon>Viridiplantae</taxon>
        <taxon>Chlorophyta</taxon>
        <taxon>core chlorophytes</taxon>
        <taxon>Chlorodendrophyceae</taxon>
        <taxon>Chlorodendrales</taxon>
        <taxon>Chlorodendraceae</taxon>
        <taxon>Tetraselmis</taxon>
    </lineage>
</organism>
<dbReference type="GO" id="GO:0005509">
    <property type="term" value="F:calcium ion binding"/>
    <property type="evidence" value="ECO:0007669"/>
    <property type="project" value="InterPro"/>
</dbReference>
<name>A0A061RU59_9CHLO</name>
<dbReference type="Pfam" id="PF01789">
    <property type="entry name" value="PsbP"/>
    <property type="match status" value="1"/>
</dbReference>
<dbReference type="GO" id="GO:0009654">
    <property type="term" value="C:photosystem II oxygen evolving complex"/>
    <property type="evidence" value="ECO:0007669"/>
    <property type="project" value="InterPro"/>
</dbReference>
<dbReference type="EMBL" id="GBEZ01009170">
    <property type="protein sequence ID" value="JAC76402.1"/>
    <property type="molecule type" value="Transcribed_RNA"/>
</dbReference>
<feature type="chain" id="PRO_5001610782" evidence="1">
    <location>
        <begin position="23"/>
        <end position="195"/>
    </location>
</feature>
<dbReference type="InterPro" id="IPR002683">
    <property type="entry name" value="PsbP_C"/>
</dbReference>